<feature type="region of interest" description="Disordered" evidence="5">
    <location>
        <begin position="194"/>
        <end position="323"/>
    </location>
</feature>
<keyword evidence="1 4" id="KW-0802">TPR repeat</keyword>
<sequence>MSSSDHGEETLYSDTEALIRDCLDHSSLDDALFLAELIHLRVKSDQSLILYCDCLLRLNRKHEVYNLLRSHSLVNARLRYLFAKCCFDLNKNDECCRVLSERKEGRLHDVFIGTPTEPFAHSLLSTIQCLCGRYAAAAKESESAVRLNNFLWSSVCKIVQFDDHVMDDLFRETTERIFLPSSAACAQTSDPVYLANPTDSLEKPQSTPSDNRVPPIRVTPNVNAPTPPIPTHAPRKSTRIHEACESRRAKLFSQNQDSENAGGRNRATPPRLNKVRQQHSLRAITRINEMGPSSVISRPERSPSSRKQKLDLDSKQSLSSNTGNIRSIAAPVAQLSAVSTSTSFTSTCSASSSTSNRNDADIKEFSPVYKDLFLCVKSFALIEDAIGSYNWSHAKKILDLVPPWMADLPVALHMRARIAFELTEYSCARDILQKLRRMYPHRAEGMELLSTALWHLQDAHELSSLAQHLTREARSRPQTWCVAGNCFSLQRQHAKAIDCMERAIQLDPYFAYAYTLLGHELIFQEEYDRAANAFRRALEISPKDYRAWHGLGLVHLRKEQMGLAQVNISKAVTINPTNRAMLCQLAQIEQALNRPERAMRLTDRALALDPDDVACRYNRARLLFDTKRNEECVKELNELKEVSPDEAYIYHLLGKVHRRLGNNHLALLNYSWATEMDPRGEQMLGHAGERSYDDDDPSPSATLRFAVTGDQSAIEV</sequence>
<dbReference type="Pfam" id="PF13181">
    <property type="entry name" value="TPR_8"/>
    <property type="match status" value="1"/>
</dbReference>
<dbReference type="InterPro" id="IPR019734">
    <property type="entry name" value="TPR_rpt"/>
</dbReference>
<gene>
    <name evidence="6" type="primary">Necator_chrI.g314</name>
    <name evidence="6" type="ORF">RB195_004193</name>
</gene>
<feature type="repeat" description="TPR" evidence="4">
    <location>
        <begin position="477"/>
        <end position="510"/>
    </location>
</feature>
<comment type="caution">
    <text evidence="6">The sequence shown here is derived from an EMBL/GenBank/DDBJ whole genome shotgun (WGS) entry which is preliminary data.</text>
</comment>
<dbReference type="PROSITE" id="PS50005">
    <property type="entry name" value="TPR"/>
    <property type="match status" value="4"/>
</dbReference>
<keyword evidence="7" id="KW-1185">Reference proteome</keyword>
<evidence type="ECO:0000256" key="2">
    <source>
        <dbReference type="ARBA" id="ARBA00038210"/>
    </source>
</evidence>
<reference evidence="6 7" key="1">
    <citation type="submission" date="2023-08" db="EMBL/GenBank/DDBJ databases">
        <title>A Necator americanus chromosomal reference genome.</title>
        <authorList>
            <person name="Ilik V."/>
            <person name="Petrzelkova K.J."/>
            <person name="Pardy F."/>
            <person name="Fuh T."/>
            <person name="Niatou-Singa F.S."/>
            <person name="Gouil Q."/>
            <person name="Baker L."/>
            <person name="Ritchie M.E."/>
            <person name="Jex A.R."/>
            <person name="Gazzola D."/>
            <person name="Li H."/>
            <person name="Toshio Fujiwara R."/>
            <person name="Zhan B."/>
            <person name="Aroian R.V."/>
            <person name="Pafco B."/>
            <person name="Schwarz E.M."/>
        </authorList>
    </citation>
    <scope>NUCLEOTIDE SEQUENCE [LARGE SCALE GENOMIC DNA]</scope>
    <source>
        <strain evidence="6 7">Aroian</strain>
        <tissue evidence="6">Whole animal</tissue>
    </source>
</reference>
<proteinExistence type="inferred from homology"/>
<evidence type="ECO:0000256" key="4">
    <source>
        <dbReference type="PROSITE-ProRule" id="PRU00339"/>
    </source>
</evidence>
<dbReference type="Pfam" id="PF13432">
    <property type="entry name" value="TPR_16"/>
    <property type="match status" value="1"/>
</dbReference>
<feature type="repeat" description="TPR" evidence="4">
    <location>
        <begin position="545"/>
        <end position="578"/>
    </location>
</feature>
<evidence type="ECO:0000256" key="3">
    <source>
        <dbReference type="ARBA" id="ARBA00039307"/>
    </source>
</evidence>
<feature type="compositionally biased region" description="Basic and acidic residues" evidence="5">
    <location>
        <begin position="239"/>
        <end position="248"/>
    </location>
</feature>
<dbReference type="PANTHER" id="PTHR12558">
    <property type="entry name" value="CELL DIVISION CYCLE 16,23,27"/>
    <property type="match status" value="1"/>
</dbReference>
<dbReference type="Gene3D" id="1.25.40.10">
    <property type="entry name" value="Tetratricopeptide repeat domain"/>
    <property type="match status" value="3"/>
</dbReference>
<dbReference type="SUPFAM" id="SSF48452">
    <property type="entry name" value="TPR-like"/>
    <property type="match status" value="2"/>
</dbReference>
<accession>A0ABR1BIK0</accession>
<dbReference type="InterPro" id="IPR011990">
    <property type="entry name" value="TPR-like_helical_dom_sf"/>
</dbReference>
<evidence type="ECO:0000313" key="6">
    <source>
        <dbReference type="EMBL" id="KAK6725725.1"/>
    </source>
</evidence>
<dbReference type="PANTHER" id="PTHR12558:SF13">
    <property type="entry name" value="CELL DIVISION CYCLE PROTEIN 27 HOMOLOG"/>
    <property type="match status" value="1"/>
</dbReference>
<evidence type="ECO:0000256" key="1">
    <source>
        <dbReference type="ARBA" id="ARBA00022803"/>
    </source>
</evidence>
<dbReference type="Pfam" id="PF12895">
    <property type="entry name" value="ANAPC3"/>
    <property type="match status" value="1"/>
</dbReference>
<comment type="similarity">
    <text evidence="2">Belongs to the APC3/CDC27 family.</text>
</comment>
<dbReference type="PROSITE" id="PS50293">
    <property type="entry name" value="TPR_REGION"/>
    <property type="match status" value="1"/>
</dbReference>
<name>A0ABR1BIK0_NECAM</name>
<dbReference type="EMBL" id="JAVFWL010000001">
    <property type="protein sequence ID" value="KAK6725725.1"/>
    <property type="molecule type" value="Genomic_DNA"/>
</dbReference>
<feature type="compositionally biased region" description="Polar residues" evidence="5">
    <location>
        <begin position="197"/>
        <end position="210"/>
    </location>
</feature>
<dbReference type="SMART" id="SM00028">
    <property type="entry name" value="TPR"/>
    <property type="match status" value="7"/>
</dbReference>
<dbReference type="Pfam" id="PF14559">
    <property type="entry name" value="TPR_19"/>
    <property type="match status" value="1"/>
</dbReference>
<feature type="repeat" description="TPR" evidence="4">
    <location>
        <begin position="511"/>
        <end position="544"/>
    </location>
</feature>
<organism evidence="6 7">
    <name type="scientific">Necator americanus</name>
    <name type="common">Human hookworm</name>
    <dbReference type="NCBI Taxonomy" id="51031"/>
    <lineage>
        <taxon>Eukaryota</taxon>
        <taxon>Metazoa</taxon>
        <taxon>Ecdysozoa</taxon>
        <taxon>Nematoda</taxon>
        <taxon>Chromadorea</taxon>
        <taxon>Rhabditida</taxon>
        <taxon>Rhabditina</taxon>
        <taxon>Rhabditomorpha</taxon>
        <taxon>Strongyloidea</taxon>
        <taxon>Ancylostomatidae</taxon>
        <taxon>Bunostominae</taxon>
        <taxon>Necator</taxon>
    </lineage>
</organism>
<evidence type="ECO:0000313" key="7">
    <source>
        <dbReference type="Proteomes" id="UP001303046"/>
    </source>
</evidence>
<feature type="compositionally biased region" description="Basic and acidic residues" evidence="5">
    <location>
        <begin position="298"/>
        <end position="314"/>
    </location>
</feature>
<dbReference type="Proteomes" id="UP001303046">
    <property type="component" value="Unassembled WGS sequence"/>
</dbReference>
<protein>
    <recommendedName>
        <fullName evidence="3">Cell division cycle protein 27 homolog</fullName>
    </recommendedName>
</protein>
<evidence type="ECO:0000256" key="5">
    <source>
        <dbReference type="SAM" id="MobiDB-lite"/>
    </source>
</evidence>
<feature type="repeat" description="TPR" evidence="4">
    <location>
        <begin position="647"/>
        <end position="680"/>
    </location>
</feature>